<evidence type="ECO:0000256" key="8">
    <source>
        <dbReference type="ARBA" id="ARBA00023004"/>
    </source>
</evidence>
<dbReference type="NCBIfam" id="TIGR01973">
    <property type="entry name" value="NuoG"/>
    <property type="match status" value="1"/>
</dbReference>
<evidence type="ECO:0000256" key="13">
    <source>
        <dbReference type="SAM" id="MobiDB-lite"/>
    </source>
</evidence>
<evidence type="ECO:0000256" key="3">
    <source>
        <dbReference type="ARBA" id="ARBA00022485"/>
    </source>
</evidence>
<keyword evidence="7 12" id="KW-1278">Translocase</keyword>
<dbReference type="PROSITE" id="PS51085">
    <property type="entry name" value="2FE2S_FER_2"/>
    <property type="match status" value="1"/>
</dbReference>
<dbReference type="PROSITE" id="PS00642">
    <property type="entry name" value="COMPLEX1_75K_2"/>
    <property type="match status" value="1"/>
</dbReference>
<dbReference type="PROSITE" id="PS51669">
    <property type="entry name" value="4FE4S_MOW_BIS_MGD"/>
    <property type="match status" value="1"/>
</dbReference>
<evidence type="ECO:0000256" key="6">
    <source>
        <dbReference type="ARBA" id="ARBA00022723"/>
    </source>
</evidence>
<evidence type="ECO:0000256" key="11">
    <source>
        <dbReference type="ARBA" id="ARBA00047712"/>
    </source>
</evidence>
<keyword evidence="6 12" id="KW-0479">Metal-binding</keyword>
<dbReference type="PROSITE" id="PS51839">
    <property type="entry name" value="4FE4S_HC3"/>
    <property type="match status" value="1"/>
</dbReference>
<dbReference type="InterPro" id="IPR000283">
    <property type="entry name" value="NADH_UbQ_OxRdtase_75kDa_su_CS"/>
</dbReference>
<dbReference type="SUPFAM" id="SSF54862">
    <property type="entry name" value="4Fe-4S ferredoxins"/>
    <property type="match status" value="1"/>
</dbReference>
<dbReference type="GO" id="GO:0051537">
    <property type="term" value="F:2 iron, 2 sulfur cluster binding"/>
    <property type="evidence" value="ECO:0007669"/>
    <property type="project" value="UniProtKB-UniRule"/>
</dbReference>
<evidence type="ECO:0000259" key="14">
    <source>
        <dbReference type="PROSITE" id="PS51085"/>
    </source>
</evidence>
<dbReference type="FunFam" id="3.30.200.210:FF:000002">
    <property type="entry name" value="NADH-ubiquinone oxidoreductase 75 kDa subunit"/>
    <property type="match status" value="1"/>
</dbReference>
<dbReference type="PROSITE" id="PS00641">
    <property type="entry name" value="COMPLEX1_75K_1"/>
    <property type="match status" value="1"/>
</dbReference>
<comment type="catalytic activity">
    <reaction evidence="11 12">
        <text>a quinone + NADH + 5 H(+)(in) = a quinol + NAD(+) + 4 H(+)(out)</text>
        <dbReference type="Rhea" id="RHEA:57888"/>
        <dbReference type="ChEBI" id="CHEBI:15378"/>
        <dbReference type="ChEBI" id="CHEBI:24646"/>
        <dbReference type="ChEBI" id="CHEBI:57540"/>
        <dbReference type="ChEBI" id="CHEBI:57945"/>
        <dbReference type="ChEBI" id="CHEBI:132124"/>
    </reaction>
</comment>
<name>A0A562BP93_9BURK</name>
<keyword evidence="18" id="KW-1185">Reference proteome</keyword>
<dbReference type="InterPro" id="IPR001041">
    <property type="entry name" value="2Fe-2S_ferredoxin-type"/>
</dbReference>
<evidence type="ECO:0000256" key="1">
    <source>
        <dbReference type="ARBA" id="ARBA00001966"/>
    </source>
</evidence>
<keyword evidence="3 12" id="KW-0004">4Fe-4S</keyword>
<evidence type="ECO:0000256" key="9">
    <source>
        <dbReference type="ARBA" id="ARBA00023014"/>
    </source>
</evidence>
<dbReference type="Pfam" id="PF22117">
    <property type="entry name" value="Fer4_Nqo3"/>
    <property type="match status" value="1"/>
</dbReference>
<evidence type="ECO:0000313" key="18">
    <source>
        <dbReference type="Proteomes" id="UP000318141"/>
    </source>
</evidence>
<dbReference type="InterPro" id="IPR036010">
    <property type="entry name" value="2Fe-2S_ferredoxin-like_sf"/>
</dbReference>
<dbReference type="Gene3D" id="3.30.70.20">
    <property type="match status" value="1"/>
</dbReference>
<feature type="compositionally biased region" description="Gly residues" evidence="13">
    <location>
        <begin position="791"/>
        <end position="805"/>
    </location>
</feature>
<keyword evidence="5 12" id="KW-0874">Quinone</keyword>
<dbReference type="FunFam" id="3.30.70.20:FF:000002">
    <property type="entry name" value="NADH-ubiquinone oxidoreductase 75 kDa subunit"/>
    <property type="match status" value="1"/>
</dbReference>
<dbReference type="EMBL" id="VLJN01000012">
    <property type="protein sequence ID" value="TWG86769.1"/>
    <property type="molecule type" value="Genomic_DNA"/>
</dbReference>
<proteinExistence type="inferred from homology"/>
<dbReference type="InterPro" id="IPR019574">
    <property type="entry name" value="NADH_UbQ_OxRdtase_Gsu_4Fe4S-bd"/>
</dbReference>
<accession>A0A562BP93</accession>
<keyword evidence="9 12" id="KW-0411">Iron-sulfur</keyword>
<dbReference type="FunFam" id="3.10.20.740:FF:000001">
    <property type="entry name" value="NADH-quinone oxidoreductase subunit G"/>
    <property type="match status" value="1"/>
</dbReference>
<evidence type="ECO:0000259" key="16">
    <source>
        <dbReference type="PROSITE" id="PS51839"/>
    </source>
</evidence>
<dbReference type="Pfam" id="PF10588">
    <property type="entry name" value="NADH-G_4Fe-4S_3"/>
    <property type="match status" value="1"/>
</dbReference>
<protein>
    <recommendedName>
        <fullName evidence="12">NADH-quinone oxidoreductase</fullName>
        <ecNumber evidence="12">7.1.1.-</ecNumber>
    </recommendedName>
</protein>
<dbReference type="Gene3D" id="3.10.20.740">
    <property type="match status" value="1"/>
</dbReference>
<feature type="domain" description="4Fe-4S Mo/W bis-MGD-type" evidence="15">
    <location>
        <begin position="216"/>
        <end position="272"/>
    </location>
</feature>
<dbReference type="PROSITE" id="PS00643">
    <property type="entry name" value="COMPLEX1_75K_3"/>
    <property type="match status" value="1"/>
</dbReference>
<dbReference type="InterPro" id="IPR006656">
    <property type="entry name" value="Mopterin_OxRdtase"/>
</dbReference>
<dbReference type="SUPFAM" id="SSF50692">
    <property type="entry name" value="ADC-like"/>
    <property type="match status" value="1"/>
</dbReference>
<dbReference type="GO" id="GO:0016651">
    <property type="term" value="F:oxidoreductase activity, acting on NAD(P)H"/>
    <property type="evidence" value="ECO:0007669"/>
    <property type="project" value="InterPro"/>
</dbReference>
<dbReference type="GO" id="GO:0046872">
    <property type="term" value="F:metal ion binding"/>
    <property type="evidence" value="ECO:0007669"/>
    <property type="project" value="UniProtKB-UniRule"/>
</dbReference>
<evidence type="ECO:0000256" key="5">
    <source>
        <dbReference type="ARBA" id="ARBA00022719"/>
    </source>
</evidence>
<dbReference type="GO" id="GO:0016020">
    <property type="term" value="C:membrane"/>
    <property type="evidence" value="ECO:0007669"/>
    <property type="project" value="InterPro"/>
</dbReference>
<comment type="cofactor">
    <cofactor evidence="1 12">
        <name>[4Fe-4S] cluster</name>
        <dbReference type="ChEBI" id="CHEBI:49883"/>
    </cofactor>
</comment>
<gene>
    <name evidence="17" type="ORF">L602_000200001700</name>
</gene>
<keyword evidence="10 12" id="KW-0520">NAD</keyword>
<reference evidence="17 18" key="1">
    <citation type="submission" date="2019-07" db="EMBL/GenBank/DDBJ databases">
        <title>Genome sequencing of lignin-degrading bacterial isolates.</title>
        <authorList>
            <person name="Gladden J."/>
        </authorList>
    </citation>
    <scope>NUCLEOTIDE SEQUENCE [LARGE SCALE GENOMIC DNA]</scope>
    <source>
        <strain evidence="17 18">J11</strain>
    </source>
</reference>
<dbReference type="SMART" id="SM00929">
    <property type="entry name" value="NADH-G_4Fe-4S_3"/>
    <property type="match status" value="1"/>
</dbReference>
<evidence type="ECO:0000256" key="12">
    <source>
        <dbReference type="RuleBase" id="RU003525"/>
    </source>
</evidence>
<dbReference type="SUPFAM" id="SSF54292">
    <property type="entry name" value="2Fe-2S ferredoxin-like"/>
    <property type="match status" value="1"/>
</dbReference>
<dbReference type="InterPro" id="IPR009010">
    <property type="entry name" value="Asp_de-COase-like_dom_sf"/>
</dbReference>
<dbReference type="InterPro" id="IPR010228">
    <property type="entry name" value="NADH_UbQ_OxRdtase_Gsu"/>
</dbReference>
<evidence type="ECO:0000256" key="2">
    <source>
        <dbReference type="ARBA" id="ARBA00005404"/>
    </source>
</evidence>
<dbReference type="InterPro" id="IPR006963">
    <property type="entry name" value="Mopterin_OxRdtase_4Fe-4S_dom"/>
</dbReference>
<dbReference type="GO" id="GO:0008137">
    <property type="term" value="F:NADH dehydrogenase (ubiquinone) activity"/>
    <property type="evidence" value="ECO:0007669"/>
    <property type="project" value="UniProtKB-UniRule"/>
</dbReference>
<feature type="domain" description="4Fe-4S His(Cys)3-ligated-type" evidence="16">
    <location>
        <begin position="78"/>
        <end position="117"/>
    </location>
</feature>
<dbReference type="Gene3D" id="3.30.200.210">
    <property type="match status" value="1"/>
</dbReference>
<dbReference type="PANTHER" id="PTHR43105">
    <property type="entry name" value="RESPIRATORY NITRATE REDUCTASE"/>
    <property type="match status" value="1"/>
</dbReference>
<keyword evidence="4 12" id="KW-0001">2Fe-2S</keyword>
<dbReference type="EC" id="7.1.1.-" evidence="12"/>
<sequence>MVELEIDGKKVEVAEGSLVMEAARKLGTYIPHFCYHRKLSIAANCRMCLVEVEKAPKALPACATPVTAGMKVFTNSEKAVKAQKSVMEFLLINHPLDCPICDQGGECQLQDLAVGYGASESRYKEEKRVVFHKNVGPLISMEEMTRCIHCTRCVRFGQEVAGVMELGMLNRGEHSEITTFVGRTVDSELSGNMIDLCPVGALTSKPFRYSARTWELTRRKSVSPHDGLGANLIVQSKNHRVMRVLPLDNESINECWLSDRDRFSYEGLNSPDRLTRPMIKQDNQWLETDWQTALEYVANGLAGIKREHGADQIAALASPHATVEELYLLGKLMRGIGSDNIDFRLRQSDFSVTPQGAPWLGMPIADVSTLQGALVIGAALRKDQPLLAQRLRQAAKKGARVAVLGASPEDLLMPLASRITVAPSGWTAALAGVARAVAAAKGVADVGAYASAIESALEEATANSLEVVEATAAAEAAAQALLSGERRAVFLGNEAVRHPQFSALHALAQWIADATGATLGFLTEAANTVGGYLAGALPRQGGADAAAMLASPRKAYVVLNAEPEFDTADPQRALSALSQASTVIVLSPFRSEAAMQYADVMLPVSPFSETGGTFVNCEGVPQSFNGVVRALGETRPAWKVLRVLGNLLDVPGFEYDTAEAVRDEALAKPVQPQLNNRTDAPIRVSVPAAAQGIEQGVERYADVPIYHSDAIVRRADSLQLTAAARRAMQVGLSSDLFAALGVAAGDPVRVMQGQGSVVLPAVLEAGLPANTVRVAAGHAGSRRAGCDVRPGAGGKGDRTGPGGRGLTHSKRRT</sequence>
<dbReference type="CDD" id="cd02772">
    <property type="entry name" value="MopB_NDH-1_NuoG2"/>
    <property type="match status" value="1"/>
</dbReference>
<dbReference type="InterPro" id="IPR054351">
    <property type="entry name" value="NADH_UbQ_OxRdtase_ferredoxin"/>
</dbReference>
<evidence type="ECO:0000256" key="4">
    <source>
        <dbReference type="ARBA" id="ARBA00022714"/>
    </source>
</evidence>
<dbReference type="SUPFAM" id="SSF53706">
    <property type="entry name" value="Formate dehydrogenase/DMSO reductase, domains 1-3"/>
    <property type="match status" value="1"/>
</dbReference>
<dbReference type="Pfam" id="PF22151">
    <property type="entry name" value="Fer4_NDSU1"/>
    <property type="match status" value="1"/>
</dbReference>
<dbReference type="GO" id="GO:0042773">
    <property type="term" value="P:ATP synthesis coupled electron transport"/>
    <property type="evidence" value="ECO:0007669"/>
    <property type="project" value="InterPro"/>
</dbReference>
<dbReference type="PANTHER" id="PTHR43105:SF13">
    <property type="entry name" value="NADH-UBIQUINONE OXIDOREDUCTASE 75 KDA SUBUNIT, MITOCHONDRIAL"/>
    <property type="match status" value="1"/>
</dbReference>
<comment type="caution">
    <text evidence="17">The sequence shown here is derived from an EMBL/GenBank/DDBJ whole genome shotgun (WGS) entry which is preliminary data.</text>
</comment>
<dbReference type="Proteomes" id="UP000318141">
    <property type="component" value="Unassembled WGS sequence"/>
</dbReference>
<organism evidence="17 18">
    <name type="scientific">Cupriavidus gilardii J11</name>
    <dbReference type="NCBI Taxonomy" id="936133"/>
    <lineage>
        <taxon>Bacteria</taxon>
        <taxon>Pseudomonadati</taxon>
        <taxon>Pseudomonadota</taxon>
        <taxon>Betaproteobacteria</taxon>
        <taxon>Burkholderiales</taxon>
        <taxon>Burkholderiaceae</taxon>
        <taxon>Cupriavidus</taxon>
    </lineage>
</organism>
<dbReference type="Pfam" id="PF13510">
    <property type="entry name" value="Fer2_4"/>
    <property type="match status" value="1"/>
</dbReference>
<comment type="cofactor">
    <cofactor evidence="12">
        <name>[2Fe-2S] cluster</name>
        <dbReference type="ChEBI" id="CHEBI:190135"/>
    </cofactor>
    <text evidence="12">Binds 1 [2Fe-2S] cluster per subunit.</text>
</comment>
<comment type="function">
    <text evidence="12">NDH-1 shuttles electrons from NADH, via FMN and iron-sulfur (Fe-S) centers, to quinones in the respiratory chain. Couples the redox reaction to proton translocation (for every two electrons transferred, four hydrogen ions are translocated across the cytoplasmic membrane), and thus conserves the redox energy in a proton gradient.</text>
</comment>
<dbReference type="Gene3D" id="3.40.50.740">
    <property type="match status" value="1"/>
</dbReference>
<dbReference type="Pfam" id="PF00384">
    <property type="entry name" value="Molybdopterin"/>
    <property type="match status" value="1"/>
</dbReference>
<dbReference type="GO" id="GO:0048038">
    <property type="term" value="F:quinone binding"/>
    <property type="evidence" value="ECO:0007669"/>
    <property type="project" value="UniProtKB-UniRule"/>
</dbReference>
<evidence type="ECO:0000256" key="7">
    <source>
        <dbReference type="ARBA" id="ARBA00022967"/>
    </source>
</evidence>
<dbReference type="GO" id="GO:0051539">
    <property type="term" value="F:4 iron, 4 sulfur cluster binding"/>
    <property type="evidence" value="ECO:0007669"/>
    <property type="project" value="UniProtKB-KW"/>
</dbReference>
<keyword evidence="8 12" id="KW-0408">Iron</keyword>
<dbReference type="CDD" id="cd00207">
    <property type="entry name" value="fer2"/>
    <property type="match status" value="1"/>
</dbReference>
<dbReference type="InterPro" id="IPR050123">
    <property type="entry name" value="Prok_molybdopt-oxidoreductase"/>
</dbReference>
<evidence type="ECO:0000313" key="17">
    <source>
        <dbReference type="EMBL" id="TWG86769.1"/>
    </source>
</evidence>
<comment type="similarity">
    <text evidence="2 12">Belongs to the complex I 75 kDa subunit family.</text>
</comment>
<feature type="region of interest" description="Disordered" evidence="13">
    <location>
        <begin position="778"/>
        <end position="813"/>
    </location>
</feature>
<evidence type="ECO:0000259" key="15">
    <source>
        <dbReference type="PROSITE" id="PS51669"/>
    </source>
</evidence>
<feature type="domain" description="2Fe-2S ferredoxin-type" evidence="14">
    <location>
        <begin position="1"/>
        <end position="78"/>
    </location>
</feature>
<evidence type="ECO:0000256" key="10">
    <source>
        <dbReference type="ARBA" id="ARBA00023027"/>
    </source>
</evidence>
<dbReference type="AlphaFoldDB" id="A0A562BP93"/>